<keyword evidence="2" id="KW-1185">Reference proteome</keyword>
<name>A0A401RUJ5_CHIPU</name>
<evidence type="ECO:0000313" key="1">
    <source>
        <dbReference type="EMBL" id="GCC21818.1"/>
    </source>
</evidence>
<organism evidence="1 2">
    <name type="scientific">Chiloscyllium punctatum</name>
    <name type="common">Brownbanded bambooshark</name>
    <name type="synonym">Hemiscyllium punctatum</name>
    <dbReference type="NCBI Taxonomy" id="137246"/>
    <lineage>
        <taxon>Eukaryota</taxon>
        <taxon>Metazoa</taxon>
        <taxon>Chordata</taxon>
        <taxon>Craniata</taxon>
        <taxon>Vertebrata</taxon>
        <taxon>Chondrichthyes</taxon>
        <taxon>Elasmobranchii</taxon>
        <taxon>Galeomorphii</taxon>
        <taxon>Galeoidea</taxon>
        <taxon>Orectolobiformes</taxon>
        <taxon>Hemiscylliidae</taxon>
        <taxon>Chiloscyllium</taxon>
    </lineage>
</organism>
<dbReference type="EMBL" id="BEZZ01000003">
    <property type="protein sequence ID" value="GCC21818.1"/>
    <property type="molecule type" value="Genomic_DNA"/>
</dbReference>
<protein>
    <submittedName>
        <fullName evidence="1">Uncharacterized protein</fullName>
    </submittedName>
</protein>
<dbReference type="Proteomes" id="UP000287033">
    <property type="component" value="Unassembled WGS sequence"/>
</dbReference>
<comment type="caution">
    <text evidence="1">The sequence shown here is derived from an EMBL/GenBank/DDBJ whole genome shotgun (WGS) entry which is preliminary data.</text>
</comment>
<evidence type="ECO:0000313" key="2">
    <source>
        <dbReference type="Proteomes" id="UP000287033"/>
    </source>
</evidence>
<reference evidence="1 2" key="1">
    <citation type="journal article" date="2018" name="Nat. Ecol. Evol.">
        <title>Shark genomes provide insights into elasmobranch evolution and the origin of vertebrates.</title>
        <authorList>
            <person name="Hara Y"/>
            <person name="Yamaguchi K"/>
            <person name="Onimaru K"/>
            <person name="Kadota M"/>
            <person name="Koyanagi M"/>
            <person name="Keeley SD"/>
            <person name="Tatsumi K"/>
            <person name="Tanaka K"/>
            <person name="Motone F"/>
            <person name="Kageyama Y"/>
            <person name="Nozu R"/>
            <person name="Adachi N"/>
            <person name="Nishimura O"/>
            <person name="Nakagawa R"/>
            <person name="Tanegashima C"/>
            <person name="Kiyatake I"/>
            <person name="Matsumoto R"/>
            <person name="Murakumo K"/>
            <person name="Nishida K"/>
            <person name="Terakita A"/>
            <person name="Kuratani S"/>
            <person name="Sato K"/>
            <person name="Hyodo S Kuraku.S."/>
        </authorList>
    </citation>
    <scope>NUCLEOTIDE SEQUENCE [LARGE SCALE GENOMIC DNA]</scope>
</reference>
<gene>
    <name evidence="1" type="ORF">chiPu_0000208</name>
</gene>
<dbReference type="AlphaFoldDB" id="A0A401RUJ5"/>
<sequence>MFPSCTGGCCYSVLLWNGKVPQIHTVGAGDKGETIPSEITSKVLWQKQISVRQKGREECMNLMKLLFLCL</sequence>
<accession>A0A401RUJ5</accession>
<proteinExistence type="predicted"/>